<organism evidence="9 10">
    <name type="scientific">Calycina marina</name>
    <dbReference type="NCBI Taxonomy" id="1763456"/>
    <lineage>
        <taxon>Eukaryota</taxon>
        <taxon>Fungi</taxon>
        <taxon>Dikarya</taxon>
        <taxon>Ascomycota</taxon>
        <taxon>Pezizomycotina</taxon>
        <taxon>Leotiomycetes</taxon>
        <taxon>Helotiales</taxon>
        <taxon>Pezizellaceae</taxon>
        <taxon>Calycina</taxon>
    </lineage>
</organism>
<protein>
    <submittedName>
        <fullName evidence="9">Cytochrome P450</fullName>
    </submittedName>
</protein>
<dbReference type="InterPro" id="IPR002401">
    <property type="entry name" value="Cyt_P450_E_grp-I"/>
</dbReference>
<dbReference type="GO" id="GO:0020037">
    <property type="term" value="F:heme binding"/>
    <property type="evidence" value="ECO:0007669"/>
    <property type="project" value="InterPro"/>
</dbReference>
<dbReference type="SUPFAM" id="SSF48264">
    <property type="entry name" value="Cytochrome P450"/>
    <property type="match status" value="1"/>
</dbReference>
<dbReference type="PROSITE" id="PS00086">
    <property type="entry name" value="CYTOCHROME_P450"/>
    <property type="match status" value="1"/>
</dbReference>
<dbReference type="PRINTS" id="PR00463">
    <property type="entry name" value="EP450I"/>
</dbReference>
<comment type="caution">
    <text evidence="9">The sequence shown here is derived from an EMBL/GenBank/DDBJ whole genome shotgun (WGS) entry which is preliminary data.</text>
</comment>
<dbReference type="Pfam" id="PF00067">
    <property type="entry name" value="p450"/>
    <property type="match status" value="1"/>
</dbReference>
<keyword evidence="3 6" id="KW-0349">Heme</keyword>
<evidence type="ECO:0000256" key="3">
    <source>
        <dbReference type="ARBA" id="ARBA00022617"/>
    </source>
</evidence>
<keyword evidence="4 6" id="KW-0479">Metal-binding</keyword>
<dbReference type="Gene3D" id="1.10.630.10">
    <property type="entry name" value="Cytochrome P450"/>
    <property type="match status" value="1"/>
</dbReference>
<name>A0A9P7YVM1_9HELO</name>
<evidence type="ECO:0000256" key="4">
    <source>
        <dbReference type="ARBA" id="ARBA00022723"/>
    </source>
</evidence>
<dbReference type="EMBL" id="MU254425">
    <property type="protein sequence ID" value="KAG9240506.1"/>
    <property type="molecule type" value="Genomic_DNA"/>
</dbReference>
<evidence type="ECO:0000313" key="10">
    <source>
        <dbReference type="Proteomes" id="UP000887226"/>
    </source>
</evidence>
<dbReference type="OrthoDB" id="3945418at2759"/>
<evidence type="ECO:0000313" key="9">
    <source>
        <dbReference type="EMBL" id="KAG9240506.1"/>
    </source>
</evidence>
<dbReference type="PANTHER" id="PTHR24305">
    <property type="entry name" value="CYTOCHROME P450"/>
    <property type="match status" value="1"/>
</dbReference>
<reference evidence="9" key="1">
    <citation type="journal article" date="2021" name="IMA Fungus">
        <title>Genomic characterization of three marine fungi, including Emericellopsis atlantica sp. nov. with signatures of a generalist lifestyle and marine biomass degradation.</title>
        <authorList>
            <person name="Hagestad O.C."/>
            <person name="Hou L."/>
            <person name="Andersen J.H."/>
            <person name="Hansen E.H."/>
            <person name="Altermark B."/>
            <person name="Li C."/>
            <person name="Kuhnert E."/>
            <person name="Cox R.J."/>
            <person name="Crous P.W."/>
            <person name="Spatafora J.W."/>
            <person name="Lail K."/>
            <person name="Amirebrahimi M."/>
            <person name="Lipzen A."/>
            <person name="Pangilinan J."/>
            <person name="Andreopoulos W."/>
            <person name="Hayes R.D."/>
            <person name="Ng V."/>
            <person name="Grigoriev I.V."/>
            <person name="Jackson S.A."/>
            <person name="Sutton T.D.S."/>
            <person name="Dobson A.D.W."/>
            <person name="Rama T."/>
        </authorList>
    </citation>
    <scope>NUCLEOTIDE SEQUENCE</scope>
    <source>
        <strain evidence="9">TRa3180A</strain>
    </source>
</reference>
<keyword evidence="8" id="KW-1133">Transmembrane helix</keyword>
<accession>A0A9P7YVM1</accession>
<evidence type="ECO:0000256" key="2">
    <source>
        <dbReference type="ARBA" id="ARBA00010617"/>
    </source>
</evidence>
<dbReference type="PANTHER" id="PTHR24305:SF210">
    <property type="entry name" value="CYTOCHROME P450 MONOOXYGENASE ASQL-RELATED"/>
    <property type="match status" value="1"/>
</dbReference>
<dbReference type="PRINTS" id="PR00385">
    <property type="entry name" value="P450"/>
</dbReference>
<dbReference type="InterPro" id="IPR017972">
    <property type="entry name" value="Cyt_P450_CS"/>
</dbReference>
<evidence type="ECO:0000256" key="8">
    <source>
        <dbReference type="SAM" id="Phobius"/>
    </source>
</evidence>
<gene>
    <name evidence="9" type="ORF">BJ878DRAFT_525778</name>
</gene>
<dbReference type="InterPro" id="IPR001128">
    <property type="entry name" value="Cyt_P450"/>
</dbReference>
<dbReference type="Proteomes" id="UP000887226">
    <property type="component" value="Unassembled WGS sequence"/>
</dbReference>
<dbReference type="GO" id="GO:0016705">
    <property type="term" value="F:oxidoreductase activity, acting on paired donors, with incorporation or reduction of molecular oxygen"/>
    <property type="evidence" value="ECO:0007669"/>
    <property type="project" value="InterPro"/>
</dbReference>
<dbReference type="AlphaFoldDB" id="A0A9P7YVM1"/>
<comment type="cofactor">
    <cofactor evidence="1 6">
        <name>heme</name>
        <dbReference type="ChEBI" id="CHEBI:30413"/>
    </cofactor>
</comment>
<feature type="transmembrane region" description="Helical" evidence="8">
    <location>
        <begin position="323"/>
        <end position="346"/>
    </location>
</feature>
<sequence length="529" mass="60402">MYNSTFSTLGFGDYQEFKLVKSLHADLNTLWKVFITIFAIYLTSKYTYRVYFHKLSGIPGPPLAAASHLYEAYLNIIADGYFKRLLPMHRHYNSPVVRIGTNHVHVGDPQYYHTIYNSGSDFIKAGEIYEKLGIDGSMLTICDPEEHRQYRSIVVSLFSRKASDDVVPIMGREIRKAAQSMAGQCRTGTHTVICRVFRALAADMTSQLVLGKPLGLIDTVGVEADHYHDLMRSVDAFTRITWFRIYYRVVNWAIISLPTGAVNLLQPGLIAYRQRFEAKLQKTCKEFDSGKALEGRDTLFSLMVQSRRKVSQQIDSDRFFNDVVNYIVAGMEATSYVLTFATYFLLTNPACLAKMQKELFESQEYVERMDHREIMKLPYLTAVVKESLRLSNTVPGHLPRIVPASGMQIGDYHVPGGTMVSMVHPVVERSEEIFPNAHQFLPERWTGPDSHKLDKWAIAFSKGRRQCIGMNLANIQLYMIIAVFFCRFEMDLFETTAADVDIVDQFAPIMKAPVKIKILKDRWAHLYAE</sequence>
<dbReference type="GO" id="GO:0005506">
    <property type="term" value="F:iron ion binding"/>
    <property type="evidence" value="ECO:0007669"/>
    <property type="project" value="InterPro"/>
</dbReference>
<keyword evidence="5 6" id="KW-0408">Iron</keyword>
<dbReference type="InterPro" id="IPR036396">
    <property type="entry name" value="Cyt_P450_sf"/>
</dbReference>
<keyword evidence="7" id="KW-0560">Oxidoreductase</keyword>
<dbReference type="GO" id="GO:0004497">
    <property type="term" value="F:monooxygenase activity"/>
    <property type="evidence" value="ECO:0007669"/>
    <property type="project" value="UniProtKB-KW"/>
</dbReference>
<feature type="binding site" description="axial binding residue" evidence="6">
    <location>
        <position position="467"/>
    </location>
    <ligand>
        <name>heme</name>
        <dbReference type="ChEBI" id="CHEBI:30413"/>
    </ligand>
    <ligandPart>
        <name>Fe</name>
        <dbReference type="ChEBI" id="CHEBI:18248"/>
    </ligandPart>
</feature>
<proteinExistence type="inferred from homology"/>
<evidence type="ECO:0000256" key="7">
    <source>
        <dbReference type="RuleBase" id="RU000461"/>
    </source>
</evidence>
<feature type="transmembrane region" description="Helical" evidence="8">
    <location>
        <begin position="29"/>
        <end position="48"/>
    </location>
</feature>
<evidence type="ECO:0000256" key="5">
    <source>
        <dbReference type="ARBA" id="ARBA00023004"/>
    </source>
</evidence>
<keyword evidence="8" id="KW-0472">Membrane</keyword>
<keyword evidence="8" id="KW-0812">Transmembrane</keyword>
<dbReference type="CDD" id="cd11062">
    <property type="entry name" value="CYP58-like"/>
    <property type="match status" value="1"/>
</dbReference>
<keyword evidence="7" id="KW-0503">Monooxygenase</keyword>
<evidence type="ECO:0000256" key="1">
    <source>
        <dbReference type="ARBA" id="ARBA00001971"/>
    </source>
</evidence>
<dbReference type="InterPro" id="IPR050121">
    <property type="entry name" value="Cytochrome_P450_monoxygenase"/>
</dbReference>
<comment type="similarity">
    <text evidence="2 7">Belongs to the cytochrome P450 family.</text>
</comment>
<evidence type="ECO:0000256" key="6">
    <source>
        <dbReference type="PIRSR" id="PIRSR602401-1"/>
    </source>
</evidence>
<keyword evidence="10" id="KW-1185">Reference proteome</keyword>